<gene>
    <name evidence="2" type="ORF">B0T20DRAFT_393057</name>
</gene>
<sequence length="271" mass="29761">MPQKGLRAEEHRGWFRVISPNYHRIFRQGAHKRGLVHRQAQYFLVRLQAFLHRCKISSVRSLVAATLSRCGGALAAIASRTRIRVRGPDGGSKVQRPNTPRDPQRPSGLSRAGQHHLPLEGSGRDAMRAVAGVEAVSRVSPVASLGWRQPPPMLGQQVVNCFCGSVSPSPHATRTCDGIVPRYLRARGREIPGLVDDDLDERKLPEGVDGSSSDVVGKTSPPAHLPRGGPNLHLPVGRLAIDIWMHGYLINQSPAKMGGVQIWVLTYHWRP</sequence>
<dbReference type="Proteomes" id="UP001281003">
    <property type="component" value="Unassembled WGS sequence"/>
</dbReference>
<evidence type="ECO:0000256" key="1">
    <source>
        <dbReference type="SAM" id="MobiDB-lite"/>
    </source>
</evidence>
<proteinExistence type="predicted"/>
<feature type="region of interest" description="Disordered" evidence="1">
    <location>
        <begin position="200"/>
        <end position="229"/>
    </location>
</feature>
<keyword evidence="3" id="KW-1185">Reference proteome</keyword>
<organism evidence="2 3">
    <name type="scientific">Sordaria brevicollis</name>
    <dbReference type="NCBI Taxonomy" id="83679"/>
    <lineage>
        <taxon>Eukaryota</taxon>
        <taxon>Fungi</taxon>
        <taxon>Dikarya</taxon>
        <taxon>Ascomycota</taxon>
        <taxon>Pezizomycotina</taxon>
        <taxon>Sordariomycetes</taxon>
        <taxon>Sordariomycetidae</taxon>
        <taxon>Sordariales</taxon>
        <taxon>Sordariaceae</taxon>
        <taxon>Sordaria</taxon>
    </lineage>
</organism>
<reference evidence="2" key="2">
    <citation type="submission" date="2023-07" db="EMBL/GenBank/DDBJ databases">
        <authorList>
            <consortium name="Lawrence Berkeley National Laboratory"/>
            <person name="Haridas S."/>
            <person name="Hensen N."/>
            <person name="Bonometti L."/>
            <person name="Westerberg I."/>
            <person name="Brannstrom I.O."/>
            <person name="Guillou S."/>
            <person name="Cros-Aarteil S."/>
            <person name="Calhoun S."/>
            <person name="Kuo A."/>
            <person name="Mondo S."/>
            <person name="Pangilinan J."/>
            <person name="Riley R."/>
            <person name="LaButti K."/>
            <person name="Andreopoulos B."/>
            <person name="Lipzen A."/>
            <person name="Chen C."/>
            <person name="Yanf M."/>
            <person name="Daum C."/>
            <person name="Ng V."/>
            <person name="Clum A."/>
            <person name="Steindorff A."/>
            <person name="Ohm R."/>
            <person name="Martin F."/>
            <person name="Silar P."/>
            <person name="Natvig D."/>
            <person name="Lalanne C."/>
            <person name="Gautier V."/>
            <person name="Ament-velasquez S.L."/>
            <person name="Kruys A."/>
            <person name="Hutchinson M.I."/>
            <person name="Powell A.J."/>
            <person name="Barry K."/>
            <person name="Miller A.N."/>
            <person name="Grigoriev I.V."/>
            <person name="Debuchy R."/>
            <person name="Gladieux P."/>
            <person name="Thoren M.H."/>
            <person name="Johannesson H."/>
        </authorList>
    </citation>
    <scope>NUCLEOTIDE SEQUENCE</scope>
    <source>
        <strain evidence="2">FGSC 1904</strain>
    </source>
</reference>
<feature type="region of interest" description="Disordered" evidence="1">
    <location>
        <begin position="85"/>
        <end position="121"/>
    </location>
</feature>
<comment type="caution">
    <text evidence="2">The sequence shown here is derived from an EMBL/GenBank/DDBJ whole genome shotgun (WGS) entry which is preliminary data.</text>
</comment>
<dbReference type="EMBL" id="JAUTDP010000006">
    <property type="protein sequence ID" value="KAK3398674.1"/>
    <property type="molecule type" value="Genomic_DNA"/>
</dbReference>
<reference evidence="2" key="1">
    <citation type="journal article" date="2023" name="Mol. Phylogenet. Evol.">
        <title>Genome-scale phylogeny and comparative genomics of the fungal order Sordariales.</title>
        <authorList>
            <person name="Hensen N."/>
            <person name="Bonometti L."/>
            <person name="Westerberg I."/>
            <person name="Brannstrom I.O."/>
            <person name="Guillou S."/>
            <person name="Cros-Aarteil S."/>
            <person name="Calhoun S."/>
            <person name="Haridas S."/>
            <person name="Kuo A."/>
            <person name="Mondo S."/>
            <person name="Pangilinan J."/>
            <person name="Riley R."/>
            <person name="LaButti K."/>
            <person name="Andreopoulos B."/>
            <person name="Lipzen A."/>
            <person name="Chen C."/>
            <person name="Yan M."/>
            <person name="Daum C."/>
            <person name="Ng V."/>
            <person name="Clum A."/>
            <person name="Steindorff A."/>
            <person name="Ohm R.A."/>
            <person name="Martin F."/>
            <person name="Silar P."/>
            <person name="Natvig D.O."/>
            <person name="Lalanne C."/>
            <person name="Gautier V."/>
            <person name="Ament-Velasquez S.L."/>
            <person name="Kruys A."/>
            <person name="Hutchinson M.I."/>
            <person name="Powell A.J."/>
            <person name="Barry K."/>
            <person name="Miller A.N."/>
            <person name="Grigoriev I.V."/>
            <person name="Debuchy R."/>
            <person name="Gladieux P."/>
            <person name="Hiltunen Thoren M."/>
            <person name="Johannesson H."/>
        </authorList>
    </citation>
    <scope>NUCLEOTIDE SEQUENCE</scope>
    <source>
        <strain evidence="2">FGSC 1904</strain>
    </source>
</reference>
<dbReference type="AlphaFoldDB" id="A0AAE0PEU2"/>
<protein>
    <submittedName>
        <fullName evidence="2">Uncharacterized protein</fullName>
    </submittedName>
</protein>
<name>A0AAE0PEU2_SORBR</name>
<evidence type="ECO:0000313" key="2">
    <source>
        <dbReference type="EMBL" id="KAK3398674.1"/>
    </source>
</evidence>
<evidence type="ECO:0000313" key="3">
    <source>
        <dbReference type="Proteomes" id="UP001281003"/>
    </source>
</evidence>
<accession>A0AAE0PEU2</accession>